<feature type="transmembrane region" description="Helical" evidence="6">
    <location>
        <begin position="93"/>
        <end position="114"/>
    </location>
</feature>
<keyword evidence="9" id="KW-1185">Reference proteome</keyword>
<dbReference type="PANTHER" id="PTHR47371">
    <property type="entry name" value="LIPOTEICHOIC ACID SYNTHASE"/>
    <property type="match status" value="1"/>
</dbReference>
<dbReference type="AlphaFoldDB" id="A0A6G9I980"/>
<keyword evidence="4 6" id="KW-1133">Transmembrane helix</keyword>
<dbReference type="InterPro" id="IPR017850">
    <property type="entry name" value="Alkaline_phosphatase_core_sf"/>
</dbReference>
<feature type="transmembrane region" description="Helical" evidence="6">
    <location>
        <begin position="180"/>
        <end position="202"/>
    </location>
</feature>
<dbReference type="GO" id="GO:0016787">
    <property type="term" value="F:hydrolase activity"/>
    <property type="evidence" value="ECO:0007669"/>
    <property type="project" value="UniProtKB-KW"/>
</dbReference>
<dbReference type="Gene3D" id="3.40.720.10">
    <property type="entry name" value="Alkaline Phosphatase, subunit A"/>
    <property type="match status" value="1"/>
</dbReference>
<dbReference type="KEGG" id="orb:IPMB12_01055"/>
<dbReference type="InParanoid" id="A0A6G9I980"/>
<evidence type="ECO:0000256" key="5">
    <source>
        <dbReference type="ARBA" id="ARBA00023136"/>
    </source>
</evidence>
<feature type="transmembrane region" description="Helical" evidence="6">
    <location>
        <begin position="147"/>
        <end position="168"/>
    </location>
</feature>
<comment type="subcellular location">
    <subcellularLocation>
        <location evidence="1">Cell membrane</location>
        <topology evidence="1">Multi-pass membrane protein</topology>
    </subcellularLocation>
</comment>
<dbReference type="InterPro" id="IPR000917">
    <property type="entry name" value="Sulfatase_N"/>
</dbReference>
<dbReference type="EMBL" id="CP050253">
    <property type="protein sequence ID" value="QIQ20389.1"/>
    <property type="molecule type" value="Genomic_DNA"/>
</dbReference>
<evidence type="ECO:0000256" key="4">
    <source>
        <dbReference type="ARBA" id="ARBA00022989"/>
    </source>
</evidence>
<dbReference type="SUPFAM" id="SSF53649">
    <property type="entry name" value="Alkaline phosphatase-like"/>
    <property type="match status" value="1"/>
</dbReference>
<gene>
    <name evidence="8" type="ORF">IPMB12_01055</name>
</gene>
<sequence length="671" mass="76905">MRYAKFKQIFIILLVAWLISLLIQSIARFYFVNAYITTEFFPLSCPHQLPMLFLTGLKIDVKISSLIYSVILLLLLLPLLFSPVSIFNRLLKYIPILLTLITLTFLLLAVINIYNYTSYDNYIDVLLFGLFGNTSAILMSFGQNYPILQGLVIFTVLAFGLRFFYARLQHYITRLTRRMSSAVLFSIIFITCFGIAICVVTPNNGFPLNKTDSHVSRYAVLNMFIPNGQVTLGNTCKDNKLKTEFKDIDEETGAQLLTNFYGEEKPASLEIFQDITPANEFVAQKPPHIVFSIMESMSSHLLELSRINNDLLGDLRMHFQQDWRFTRFVSEGDGTIDSLSRLLVRSPISKISESYPPDITFESNMLKPFLDQGYKIVFITSGSGTWRNIGNFLRYLGVSEIIEQGDLHQKYPESEITTTGIPDEYMFRYAQERLSLAEQQGEHVMIMMLSSTNHPPFRIPPGYPYFNYQLTSGELERLSALGSQQTVSNILNVFRYSNHKLGQFISWVKQQPLGDKTIIAVTGDHNMRSISYSNPREKVLGHAVPFYLYVPTYYQINTIFDPTRVGSHKDIFPTLYHLALSETPYYKMGCNLVGKELDPLWCNSGYNPNVAINQSGAFFLKENEFRPWNSSGTLQLGQITAVAGENHIFLHRWQDFTKIQQWQILQQIKNP</sequence>
<evidence type="ECO:0000259" key="7">
    <source>
        <dbReference type="Pfam" id="PF00884"/>
    </source>
</evidence>
<reference evidence="8 9" key="1">
    <citation type="submission" date="2020-03" db="EMBL/GenBank/DDBJ databases">
        <title>Complete genome sequence of Orbus sp. IPMB12 (BCRC 80908).</title>
        <authorList>
            <person name="Lo W.-S."/>
            <person name="Chang T.-H."/>
            <person name="Kuo C.-H."/>
        </authorList>
    </citation>
    <scope>NUCLEOTIDE SEQUENCE [LARGE SCALE GENOMIC DNA]</scope>
    <source>
        <strain evidence="8 9">IPMB12</strain>
    </source>
</reference>
<keyword evidence="2" id="KW-1003">Cell membrane</keyword>
<feature type="domain" description="Sulfatase N-terminal" evidence="7">
    <location>
        <begin position="287"/>
        <end position="579"/>
    </location>
</feature>
<evidence type="ECO:0000256" key="1">
    <source>
        <dbReference type="ARBA" id="ARBA00004651"/>
    </source>
</evidence>
<keyword evidence="8" id="KW-0378">Hydrolase</keyword>
<keyword evidence="3 6" id="KW-0812">Transmembrane</keyword>
<keyword evidence="5 6" id="KW-0472">Membrane</keyword>
<name>A0A6G9I980_9GAMM</name>
<dbReference type="GO" id="GO:0005886">
    <property type="term" value="C:plasma membrane"/>
    <property type="evidence" value="ECO:0007669"/>
    <property type="project" value="UniProtKB-SubCell"/>
</dbReference>
<accession>A0A6G9I980</accession>
<feature type="transmembrane region" description="Helical" evidence="6">
    <location>
        <begin position="9"/>
        <end position="27"/>
    </location>
</feature>
<dbReference type="PANTHER" id="PTHR47371:SF3">
    <property type="entry name" value="PHOSPHOGLYCEROL TRANSFERASE I"/>
    <property type="match status" value="1"/>
</dbReference>
<protein>
    <submittedName>
        <fullName evidence="8">Sulfatase-like hydrolase/transferase</fullName>
    </submittedName>
</protein>
<evidence type="ECO:0000256" key="6">
    <source>
        <dbReference type="SAM" id="Phobius"/>
    </source>
</evidence>
<dbReference type="GO" id="GO:0016740">
    <property type="term" value="F:transferase activity"/>
    <property type="evidence" value="ECO:0007669"/>
    <property type="project" value="UniProtKB-KW"/>
</dbReference>
<feature type="transmembrane region" description="Helical" evidence="6">
    <location>
        <begin position="66"/>
        <end position="87"/>
    </location>
</feature>
<evidence type="ECO:0000256" key="2">
    <source>
        <dbReference type="ARBA" id="ARBA00022475"/>
    </source>
</evidence>
<dbReference type="CDD" id="cd16015">
    <property type="entry name" value="LTA_synthase"/>
    <property type="match status" value="1"/>
</dbReference>
<evidence type="ECO:0000313" key="9">
    <source>
        <dbReference type="Proteomes" id="UP000501168"/>
    </source>
</evidence>
<proteinExistence type="predicted"/>
<evidence type="ECO:0000313" key="8">
    <source>
        <dbReference type="EMBL" id="QIQ20389.1"/>
    </source>
</evidence>
<evidence type="ECO:0000256" key="3">
    <source>
        <dbReference type="ARBA" id="ARBA00022692"/>
    </source>
</evidence>
<keyword evidence="8" id="KW-0808">Transferase</keyword>
<dbReference type="Proteomes" id="UP000501168">
    <property type="component" value="Chromosome"/>
</dbReference>
<dbReference type="Pfam" id="PF00884">
    <property type="entry name" value="Sulfatase"/>
    <property type="match status" value="1"/>
</dbReference>
<dbReference type="RefSeq" id="WP_166914091.1">
    <property type="nucleotide sequence ID" value="NZ_CP050253.1"/>
</dbReference>
<organism evidence="8 9">
    <name type="scientific">Zophobihabitans entericus</name>
    <dbReference type="NCBI Taxonomy" id="1635327"/>
    <lineage>
        <taxon>Bacteria</taxon>
        <taxon>Pseudomonadati</taxon>
        <taxon>Pseudomonadota</taxon>
        <taxon>Gammaproteobacteria</taxon>
        <taxon>Orbales</taxon>
        <taxon>Orbaceae</taxon>
        <taxon>Zophobihabitans</taxon>
    </lineage>
</organism>
<dbReference type="InterPro" id="IPR050448">
    <property type="entry name" value="OpgB/LTA_synthase_biosynth"/>
</dbReference>